<comment type="caution">
    <text evidence="10">The sequence shown here is derived from an EMBL/GenBank/DDBJ whole genome shotgun (WGS) entry which is preliminary data.</text>
</comment>
<dbReference type="GO" id="GO:0009055">
    <property type="term" value="F:electron transfer activity"/>
    <property type="evidence" value="ECO:0007669"/>
    <property type="project" value="InterPro"/>
</dbReference>
<keyword evidence="1 8" id="KW-0813">Transport</keyword>
<keyword evidence="8" id="KW-1278">Translocase</keyword>
<organism evidence="10">
    <name type="scientific">Desulfomonile tiedjei</name>
    <dbReference type="NCBI Taxonomy" id="2358"/>
    <lineage>
        <taxon>Bacteria</taxon>
        <taxon>Pseudomonadati</taxon>
        <taxon>Thermodesulfobacteriota</taxon>
        <taxon>Desulfomonilia</taxon>
        <taxon>Desulfomonilales</taxon>
        <taxon>Desulfomonilaceae</taxon>
        <taxon>Desulfomonile</taxon>
    </lineage>
</organism>
<proteinExistence type="inferred from homology"/>
<dbReference type="PROSITE" id="PS00198">
    <property type="entry name" value="4FE4S_FER_1"/>
    <property type="match status" value="1"/>
</dbReference>
<feature type="binding site" evidence="8">
    <location>
        <position position="409"/>
    </location>
    <ligand>
        <name>[4Fe-4S] cluster</name>
        <dbReference type="ChEBI" id="CHEBI:49883"/>
        <label>2</label>
    </ligand>
</feature>
<keyword evidence="8" id="KW-1003">Cell membrane</keyword>
<evidence type="ECO:0000256" key="1">
    <source>
        <dbReference type="ARBA" id="ARBA00022448"/>
    </source>
</evidence>
<dbReference type="EC" id="7.-.-.-" evidence="8"/>
<dbReference type="PANTHER" id="PTHR43034:SF2">
    <property type="entry name" value="ION-TRANSLOCATING OXIDOREDUCTASE COMPLEX SUBUNIT C"/>
    <property type="match status" value="1"/>
</dbReference>
<dbReference type="InterPro" id="IPR017900">
    <property type="entry name" value="4Fe4S_Fe_S_CS"/>
</dbReference>
<evidence type="ECO:0000256" key="5">
    <source>
        <dbReference type="ARBA" id="ARBA00022982"/>
    </source>
</evidence>
<sequence length="440" mass="47440">MAGFTFPKGGIHPAEHKELTEHLAIEEMPAPDQVVIPLSMHFGAPAKPLVKKKQEVQEGELIAVVEKALGASIHSSVNGVVKAIEVHPHPTMVRCEAIVIERDKSASPKTYEPVEWEKLTREQLLAKVKDAGIVGLGGAGFPTHVKLSPPPSAKIDTLILNGAECEPYLTTDHRLMLEYPEKIVQGARIILKILGIKNCVIGIELNKADAINAMNKAVREAPRDDNASIKVQGLTVKYPQGSEKQLIFSLLRRAVPGGGLPFDVGVIVQNISTTLAIYEAVALNKPLYEKVVTFSGRALARPANLKVKVGTLVSDVVKFLGGVKDLVKIVAGGPMMGFAVSSMDIPIVKTTSGMLFLNSSETDLDQQGPCIHCGWCMEACPMGLSPKEVGIYVEAGKGHLTEKFGIFDCFECGCCAYVCPAKRPLVQYARMAKILVKKHG</sequence>
<feature type="binding site" evidence="8">
    <location>
        <position position="370"/>
    </location>
    <ligand>
        <name>[4Fe-4S] cluster</name>
        <dbReference type="ChEBI" id="CHEBI:49883"/>
        <label>1</label>
    </ligand>
</feature>
<dbReference type="Pfam" id="PF10531">
    <property type="entry name" value="SLBB"/>
    <property type="match status" value="1"/>
</dbReference>
<evidence type="ECO:0000256" key="8">
    <source>
        <dbReference type="HAMAP-Rule" id="MF_00461"/>
    </source>
</evidence>
<dbReference type="NCBIfam" id="NF003454">
    <property type="entry name" value="PRK05035.1"/>
    <property type="match status" value="1"/>
</dbReference>
<dbReference type="GO" id="GO:0005886">
    <property type="term" value="C:plasma membrane"/>
    <property type="evidence" value="ECO:0007669"/>
    <property type="project" value="UniProtKB-SubCell"/>
</dbReference>
<keyword evidence="2 8" id="KW-0004">4Fe-4S</keyword>
<feature type="binding site" evidence="8">
    <location>
        <position position="380"/>
    </location>
    <ligand>
        <name>[4Fe-4S] cluster</name>
        <dbReference type="ChEBI" id="CHEBI:49883"/>
        <label>2</label>
    </ligand>
</feature>
<dbReference type="EMBL" id="DTGT01000269">
    <property type="protein sequence ID" value="HGH61348.1"/>
    <property type="molecule type" value="Genomic_DNA"/>
</dbReference>
<dbReference type="Gene3D" id="3.40.50.11540">
    <property type="entry name" value="NADH-ubiquinone oxidoreductase 51kDa subunit"/>
    <property type="match status" value="1"/>
</dbReference>
<gene>
    <name evidence="10" type="primary">rsxC</name>
    <name evidence="8" type="synonym">rnfC</name>
    <name evidence="10" type="ORF">ENV54_08630</name>
</gene>
<dbReference type="PANTHER" id="PTHR43034">
    <property type="entry name" value="ION-TRANSLOCATING OXIDOREDUCTASE COMPLEX SUBUNIT C"/>
    <property type="match status" value="1"/>
</dbReference>
<dbReference type="HAMAP" id="MF_00461">
    <property type="entry name" value="RsxC_RnfC"/>
    <property type="match status" value="1"/>
</dbReference>
<evidence type="ECO:0000256" key="6">
    <source>
        <dbReference type="ARBA" id="ARBA00023004"/>
    </source>
</evidence>
<dbReference type="Pfam" id="PF13375">
    <property type="entry name" value="RnfC_N"/>
    <property type="match status" value="1"/>
</dbReference>
<keyword evidence="5 8" id="KW-0249">Electron transport</keyword>
<evidence type="ECO:0000313" key="10">
    <source>
        <dbReference type="EMBL" id="HGH61348.1"/>
    </source>
</evidence>
<name>A0A7C4ASA0_9BACT</name>
<evidence type="ECO:0000256" key="2">
    <source>
        <dbReference type="ARBA" id="ARBA00022485"/>
    </source>
</evidence>
<dbReference type="GO" id="GO:0022900">
    <property type="term" value="P:electron transport chain"/>
    <property type="evidence" value="ECO:0007669"/>
    <property type="project" value="UniProtKB-UniRule"/>
</dbReference>
<feature type="binding site" evidence="8">
    <location>
        <position position="419"/>
    </location>
    <ligand>
        <name>[4Fe-4S] cluster</name>
        <dbReference type="ChEBI" id="CHEBI:49883"/>
        <label>1</label>
    </ligand>
</feature>
<keyword evidence="6 8" id="KW-0408">Iron</keyword>
<dbReference type="InterPro" id="IPR017896">
    <property type="entry name" value="4Fe4S_Fe-S-bd"/>
</dbReference>
<dbReference type="InterPro" id="IPR026902">
    <property type="entry name" value="RnfC_N"/>
</dbReference>
<dbReference type="InterPro" id="IPR019554">
    <property type="entry name" value="Soluble_ligand-bd"/>
</dbReference>
<keyword evidence="8" id="KW-0472">Membrane</keyword>
<dbReference type="InterPro" id="IPR010208">
    <property type="entry name" value="Ion_transpt_RnfC/RsxC"/>
</dbReference>
<dbReference type="GO" id="GO:0051539">
    <property type="term" value="F:4 iron, 4 sulfur cluster binding"/>
    <property type="evidence" value="ECO:0007669"/>
    <property type="project" value="UniProtKB-KW"/>
</dbReference>
<comment type="subcellular location">
    <subcellularLocation>
        <location evidence="8">Cell membrane</location>
        <topology evidence="8">Peripheral membrane protein</topology>
    </subcellularLocation>
</comment>
<dbReference type="PROSITE" id="PS51379">
    <property type="entry name" value="4FE4S_FER_2"/>
    <property type="match status" value="1"/>
</dbReference>
<keyword evidence="4 8" id="KW-0677">Repeat</keyword>
<dbReference type="GO" id="GO:0046872">
    <property type="term" value="F:metal ion binding"/>
    <property type="evidence" value="ECO:0007669"/>
    <property type="project" value="UniProtKB-KW"/>
</dbReference>
<accession>A0A7C4ASA0</accession>
<evidence type="ECO:0000256" key="3">
    <source>
        <dbReference type="ARBA" id="ARBA00022723"/>
    </source>
</evidence>
<dbReference type="InterPro" id="IPR037225">
    <property type="entry name" value="Nuo51_FMN-bd_sf"/>
</dbReference>
<comment type="subunit">
    <text evidence="8">The complex is composed of six subunits: RnfA, RnfB, RnfC, RnfD, RnfE and RnfG.</text>
</comment>
<dbReference type="InterPro" id="IPR011538">
    <property type="entry name" value="Nuo51_FMN-bd"/>
</dbReference>
<feature type="binding site" evidence="8">
    <location>
        <position position="373"/>
    </location>
    <ligand>
        <name>[4Fe-4S] cluster</name>
        <dbReference type="ChEBI" id="CHEBI:49883"/>
        <label>1</label>
    </ligand>
</feature>
<protein>
    <recommendedName>
        <fullName evidence="8">Ion-translocating oxidoreductase complex subunit C</fullName>
        <ecNumber evidence="8">7.-.-.-</ecNumber>
    </recommendedName>
    <alternativeName>
        <fullName evidence="8">Rnf electron transport complex subunit C</fullName>
    </alternativeName>
</protein>
<dbReference type="AlphaFoldDB" id="A0A7C4ASA0"/>
<feature type="domain" description="4Fe-4S ferredoxin-type" evidence="9">
    <location>
        <begin position="360"/>
        <end position="390"/>
    </location>
</feature>
<evidence type="ECO:0000256" key="4">
    <source>
        <dbReference type="ARBA" id="ARBA00022737"/>
    </source>
</evidence>
<dbReference type="NCBIfam" id="TIGR01945">
    <property type="entry name" value="rnfC"/>
    <property type="match status" value="1"/>
</dbReference>
<reference evidence="10" key="1">
    <citation type="journal article" date="2020" name="mSystems">
        <title>Genome- and Community-Level Interaction Insights into Carbon Utilization and Element Cycling Functions of Hydrothermarchaeota in Hydrothermal Sediment.</title>
        <authorList>
            <person name="Zhou Z."/>
            <person name="Liu Y."/>
            <person name="Xu W."/>
            <person name="Pan J."/>
            <person name="Luo Z.H."/>
            <person name="Li M."/>
        </authorList>
    </citation>
    <scope>NUCLEOTIDE SEQUENCE [LARGE SCALE GENOMIC DNA]</scope>
    <source>
        <strain evidence="10">SpSt-769</strain>
    </source>
</reference>
<comment type="similarity">
    <text evidence="8">Belongs to the 4Fe4S bacterial-type ferredoxin family. RnfC subfamily.</text>
</comment>
<comment type="function">
    <text evidence="8">Part of a membrane-bound complex that couples electron transfer with translocation of ions across the membrane.</text>
</comment>
<dbReference type="Gene3D" id="3.30.70.20">
    <property type="match status" value="1"/>
</dbReference>
<comment type="cofactor">
    <cofactor evidence="8">
        <name>[4Fe-4S] cluster</name>
        <dbReference type="ChEBI" id="CHEBI:49883"/>
    </cofactor>
    <text evidence="8">Binds 2 [4Fe-4S] clusters per subunit.</text>
</comment>
<feature type="binding site" evidence="8">
    <location>
        <position position="376"/>
    </location>
    <ligand>
        <name>[4Fe-4S] cluster</name>
        <dbReference type="ChEBI" id="CHEBI:49883"/>
        <label>1</label>
    </ligand>
</feature>
<evidence type="ECO:0000256" key="7">
    <source>
        <dbReference type="ARBA" id="ARBA00023014"/>
    </source>
</evidence>
<keyword evidence="3 8" id="KW-0479">Metal-binding</keyword>
<dbReference type="SUPFAM" id="SSF142019">
    <property type="entry name" value="Nqo1 FMN-binding domain-like"/>
    <property type="match status" value="1"/>
</dbReference>
<dbReference type="SUPFAM" id="SSF46548">
    <property type="entry name" value="alpha-helical ferredoxin"/>
    <property type="match status" value="1"/>
</dbReference>
<keyword evidence="7 8" id="KW-0411">Iron-sulfur</keyword>
<evidence type="ECO:0000259" key="9">
    <source>
        <dbReference type="PROSITE" id="PS51379"/>
    </source>
</evidence>
<feature type="binding site" evidence="8">
    <location>
        <position position="412"/>
    </location>
    <ligand>
        <name>[4Fe-4S] cluster</name>
        <dbReference type="ChEBI" id="CHEBI:49883"/>
        <label>2</label>
    </ligand>
</feature>
<feature type="binding site" evidence="8">
    <location>
        <position position="415"/>
    </location>
    <ligand>
        <name>[4Fe-4S] cluster</name>
        <dbReference type="ChEBI" id="CHEBI:49883"/>
        <label>2</label>
    </ligand>
</feature>
<dbReference type="Pfam" id="PF12838">
    <property type="entry name" value="Fer4_7"/>
    <property type="match status" value="1"/>
</dbReference>
<dbReference type="Pfam" id="PF01512">
    <property type="entry name" value="Complex1_51K"/>
    <property type="match status" value="1"/>
</dbReference>